<dbReference type="SMART" id="SM00530">
    <property type="entry name" value="HTH_XRE"/>
    <property type="match status" value="1"/>
</dbReference>
<dbReference type="InterPro" id="IPR010057">
    <property type="entry name" value="Transcription_activator_Rgg_C"/>
</dbReference>
<proteinExistence type="predicted"/>
<dbReference type="RefSeq" id="WP_071877787.1">
    <property type="nucleotide sequence ID" value="NZ_JXLC01000011.1"/>
</dbReference>
<dbReference type="SUPFAM" id="SSF47413">
    <property type="entry name" value="lambda repressor-like DNA-binding domains"/>
    <property type="match status" value="1"/>
</dbReference>
<dbReference type="InterPro" id="IPR053163">
    <property type="entry name" value="HTH-type_regulator_Rgg"/>
</dbReference>
<dbReference type="GO" id="GO:0003677">
    <property type="term" value="F:DNA binding"/>
    <property type="evidence" value="ECO:0007669"/>
    <property type="project" value="InterPro"/>
</dbReference>
<dbReference type="AlphaFoldDB" id="A0A0S3K9L6"/>
<dbReference type="Pfam" id="PF01381">
    <property type="entry name" value="HTH_3"/>
    <property type="match status" value="1"/>
</dbReference>
<evidence type="ECO:0000313" key="4">
    <source>
        <dbReference type="Proteomes" id="UP000065511"/>
    </source>
</evidence>
<dbReference type="PANTHER" id="PTHR37038">
    <property type="entry name" value="TRANSCRIPTIONAL REGULATOR-RELATED"/>
    <property type="match status" value="1"/>
</dbReference>
<protein>
    <recommendedName>
        <fullName evidence="1">HTH cro/C1-type domain-containing protein</fullName>
    </recommendedName>
</protein>
<dbReference type="NCBIfam" id="TIGR01716">
    <property type="entry name" value="RGG_Cterm"/>
    <property type="match status" value="1"/>
</dbReference>
<feature type="domain" description="HTH cro/C1-type" evidence="1">
    <location>
        <begin position="7"/>
        <end position="60"/>
    </location>
</feature>
<dbReference type="KEGG" id="ess:ATZ33_06295"/>
<dbReference type="Pfam" id="PF21259">
    <property type="entry name" value="Rgg_C"/>
    <property type="match status" value="1"/>
</dbReference>
<dbReference type="Proteomes" id="UP000065511">
    <property type="component" value="Chromosome"/>
</dbReference>
<sequence length="269" mass="31901">MNIGEALKYYRQMKNKTQSEFCGGVISVSFYSKVEHNESRISAEDLLLLLEKNEISLEDFFLIKKNNRKISEDVHLYYYQGDIDKLKDVYKRLSKDPAQKYSATLTKVFIAILLDQVDLLSKIEIDYLKLELFCHENWDKMKLTLLTNIIHLFDEKSAGLMVDQVLKKFDLNQKSSEMQTIFYSLLLNYIGMLIENKQVEKSKHYLVYVKQIQTIPENLFQTMLRAYYEQYLNQNQQQNHDILRSIEDQFCYYGLTTIGETLRMIRTNI</sequence>
<dbReference type="InterPro" id="IPR010982">
    <property type="entry name" value="Lambda_DNA-bd_dom_sf"/>
</dbReference>
<keyword evidence="4" id="KW-1185">Reference proteome</keyword>
<accession>A0A0S3K9L6</accession>
<dbReference type="Gene3D" id="1.10.260.40">
    <property type="entry name" value="lambda repressor-like DNA-binding domains"/>
    <property type="match status" value="1"/>
</dbReference>
<organism evidence="3 5">
    <name type="scientific">Enterococcus silesiacus</name>
    <dbReference type="NCBI Taxonomy" id="332949"/>
    <lineage>
        <taxon>Bacteria</taxon>
        <taxon>Bacillati</taxon>
        <taxon>Bacillota</taxon>
        <taxon>Bacilli</taxon>
        <taxon>Lactobacillales</taxon>
        <taxon>Enterococcaceae</taxon>
        <taxon>Enterococcus</taxon>
    </lineage>
</organism>
<name>A0A0S3K9L6_9ENTE</name>
<reference evidence="2 4" key="2">
    <citation type="submission" date="2015-12" db="EMBL/GenBank/DDBJ databases">
        <authorList>
            <person name="Lauer A."/>
            <person name="Humrighouse B."/>
            <person name="Loparev V."/>
            <person name="Shewmaker P.L."/>
            <person name="Whitney A.M."/>
            <person name="McLaughlin R.W."/>
        </authorList>
    </citation>
    <scope>NUCLEOTIDE SEQUENCE [LARGE SCALE GENOMIC DNA]</scope>
    <source>
        <strain evidence="2 4">LMG 23085</strain>
    </source>
</reference>
<dbReference type="EMBL" id="JXLC01000011">
    <property type="protein sequence ID" value="OJG91786.1"/>
    <property type="molecule type" value="Genomic_DNA"/>
</dbReference>
<dbReference type="OrthoDB" id="2315941at2"/>
<dbReference type="EMBL" id="CP013614">
    <property type="protein sequence ID" value="ALS00989.1"/>
    <property type="molecule type" value="Genomic_DNA"/>
</dbReference>
<gene>
    <name evidence="2" type="ORF">ATZ33_06295</name>
    <name evidence="3" type="ORF">RV15_GL000453</name>
</gene>
<dbReference type="InterPro" id="IPR001387">
    <property type="entry name" value="Cro/C1-type_HTH"/>
</dbReference>
<dbReference type="Proteomes" id="UP000183039">
    <property type="component" value="Unassembled WGS sequence"/>
</dbReference>
<evidence type="ECO:0000259" key="1">
    <source>
        <dbReference type="PROSITE" id="PS50943"/>
    </source>
</evidence>
<evidence type="ECO:0000313" key="5">
    <source>
        <dbReference type="Proteomes" id="UP000183039"/>
    </source>
</evidence>
<dbReference type="PROSITE" id="PS50943">
    <property type="entry name" value="HTH_CROC1"/>
    <property type="match status" value="1"/>
</dbReference>
<evidence type="ECO:0000313" key="2">
    <source>
        <dbReference type="EMBL" id="ALS00989.1"/>
    </source>
</evidence>
<evidence type="ECO:0000313" key="3">
    <source>
        <dbReference type="EMBL" id="OJG91786.1"/>
    </source>
</evidence>
<reference evidence="3 5" key="1">
    <citation type="submission" date="2014-12" db="EMBL/GenBank/DDBJ databases">
        <title>Draft genome sequences of 29 type strains of Enterococci.</title>
        <authorList>
            <person name="Zhong Z."/>
            <person name="Sun Z."/>
            <person name="Liu W."/>
            <person name="Zhang W."/>
            <person name="Zhang H."/>
        </authorList>
    </citation>
    <scope>NUCLEOTIDE SEQUENCE [LARGE SCALE GENOMIC DNA]</scope>
    <source>
        <strain evidence="3 5">DSM 22801</strain>
    </source>
</reference>